<gene>
    <name evidence="2" type="ORF">J2S43_002123</name>
</gene>
<dbReference type="Proteomes" id="UP001240984">
    <property type="component" value="Unassembled WGS sequence"/>
</dbReference>
<evidence type="ECO:0000313" key="3">
    <source>
        <dbReference type="Proteomes" id="UP001240984"/>
    </source>
</evidence>
<dbReference type="RefSeq" id="WP_306828680.1">
    <property type="nucleotide sequence ID" value="NZ_JAUSRA010000001.1"/>
</dbReference>
<reference evidence="2 3" key="1">
    <citation type="submission" date="2023-07" db="EMBL/GenBank/DDBJ databases">
        <title>Sequencing the genomes of 1000 actinobacteria strains.</title>
        <authorList>
            <person name="Klenk H.-P."/>
        </authorList>
    </citation>
    <scope>NUCLEOTIDE SEQUENCE [LARGE SCALE GENOMIC DNA]</scope>
    <source>
        <strain evidence="2 3">DSM 44710</strain>
    </source>
</reference>
<accession>A0ABT9MRF8</accession>
<sequence length="112" mass="11803">MPQKTIIKRAAKLSAALLLGAGAALSIAGPALADGIGNSVHNCYGIWWNTDWDQRCSSPGASYAGRYKSVADCTSSGDNSLTVRRNQYSTLSHDGPDCTFQTVNVTTSYLGS</sequence>
<protein>
    <submittedName>
        <fullName evidence="2">Uncharacterized protein</fullName>
    </submittedName>
</protein>
<dbReference type="EMBL" id="JAUSRA010000001">
    <property type="protein sequence ID" value="MDP9793611.1"/>
    <property type="molecule type" value="Genomic_DNA"/>
</dbReference>
<proteinExistence type="predicted"/>
<comment type="caution">
    <text evidence="2">The sequence shown here is derived from an EMBL/GenBank/DDBJ whole genome shotgun (WGS) entry which is preliminary data.</text>
</comment>
<keyword evidence="1" id="KW-0732">Signal</keyword>
<name>A0ABT9MRF8_9ACTN</name>
<organism evidence="2 3">
    <name type="scientific">Catenuloplanes nepalensis</name>
    <dbReference type="NCBI Taxonomy" id="587533"/>
    <lineage>
        <taxon>Bacteria</taxon>
        <taxon>Bacillati</taxon>
        <taxon>Actinomycetota</taxon>
        <taxon>Actinomycetes</taxon>
        <taxon>Micromonosporales</taxon>
        <taxon>Micromonosporaceae</taxon>
        <taxon>Catenuloplanes</taxon>
    </lineage>
</organism>
<feature type="chain" id="PRO_5045487871" evidence="1">
    <location>
        <begin position="34"/>
        <end position="112"/>
    </location>
</feature>
<keyword evidence="3" id="KW-1185">Reference proteome</keyword>
<feature type="signal peptide" evidence="1">
    <location>
        <begin position="1"/>
        <end position="33"/>
    </location>
</feature>
<evidence type="ECO:0000313" key="2">
    <source>
        <dbReference type="EMBL" id="MDP9793611.1"/>
    </source>
</evidence>
<evidence type="ECO:0000256" key="1">
    <source>
        <dbReference type="SAM" id="SignalP"/>
    </source>
</evidence>